<dbReference type="InterPro" id="IPR015655">
    <property type="entry name" value="PP2C"/>
</dbReference>
<dbReference type="Proteomes" id="UP001515480">
    <property type="component" value="Unassembled WGS sequence"/>
</dbReference>
<dbReference type="InterPro" id="IPR036034">
    <property type="entry name" value="PDZ_sf"/>
</dbReference>
<dbReference type="GO" id="GO:0004722">
    <property type="term" value="F:protein serine/threonine phosphatase activity"/>
    <property type="evidence" value="ECO:0007669"/>
    <property type="project" value="InterPro"/>
</dbReference>
<dbReference type="SMART" id="SM00332">
    <property type="entry name" value="PP2Cc"/>
    <property type="match status" value="1"/>
</dbReference>
<dbReference type="SUPFAM" id="SSF81606">
    <property type="entry name" value="PP2C-like"/>
    <property type="match status" value="1"/>
</dbReference>
<evidence type="ECO:0000313" key="3">
    <source>
        <dbReference type="EMBL" id="KAL1524090.1"/>
    </source>
</evidence>
<dbReference type="PANTHER" id="PTHR47992">
    <property type="entry name" value="PROTEIN PHOSPHATASE"/>
    <property type="match status" value="1"/>
</dbReference>
<protein>
    <recommendedName>
        <fullName evidence="2">PPM-type phosphatase domain-containing protein</fullName>
    </recommendedName>
</protein>
<dbReference type="PROSITE" id="PS51746">
    <property type="entry name" value="PPM_2"/>
    <property type="match status" value="1"/>
</dbReference>
<reference evidence="3 4" key="1">
    <citation type="journal article" date="2024" name="Science">
        <title>Giant polyketide synthase enzymes in the biosynthesis of giant marine polyether toxins.</title>
        <authorList>
            <person name="Fallon T.R."/>
            <person name="Shende V.V."/>
            <person name="Wierzbicki I.H."/>
            <person name="Pendleton A.L."/>
            <person name="Watervoot N.F."/>
            <person name="Auber R.P."/>
            <person name="Gonzalez D.J."/>
            <person name="Wisecaver J.H."/>
            <person name="Moore B.S."/>
        </authorList>
    </citation>
    <scope>NUCLEOTIDE SEQUENCE [LARGE SCALE GENOMIC DNA]</scope>
    <source>
        <strain evidence="3 4">12B1</strain>
    </source>
</reference>
<dbReference type="InterPro" id="IPR036457">
    <property type="entry name" value="PPM-type-like_dom_sf"/>
</dbReference>
<feature type="domain" description="PPM-type phosphatase" evidence="2">
    <location>
        <begin position="112"/>
        <end position="389"/>
    </location>
</feature>
<dbReference type="EMBL" id="JBGBPQ010000005">
    <property type="protein sequence ID" value="KAL1524090.1"/>
    <property type="molecule type" value="Genomic_DNA"/>
</dbReference>
<dbReference type="InterPro" id="IPR001932">
    <property type="entry name" value="PPM-type_phosphatase-like_dom"/>
</dbReference>
<sequence>MAEGVEVVVTGCHDGVGLELSEENVILQIEEGSAAHRSRLFALHDHVLAVDGEFLHGRRLCDVIAPAPTHAFVLARAAEPPSRGSQKRVRECPAAELPPPPSRRAASDGAGRSAVCTSLGSRPSQEDAYTRVDEGWASAEAAAWPGCRFYAVFDGHNGAGASTLAAQTLWEELRPRLREDVRAAGSVPSAQALRASLGGAFEATEAAVLRQAAHCGSTAVCALLLGDVLCVANLGDSRAVLCRAERAVRLTEDHKPNVPAEAARITAAGGTVTTPYARGTANVPRLNGVLSVSRALGDAPFKPALLSAEPDITVTRLSPHDRFVILASDGVWDVMSDDAAVSIVLRELQVRWPPRTSDGRAQIACDSLVREVLLTGHCRDNVTVVLAVLNDDD</sequence>
<evidence type="ECO:0000313" key="4">
    <source>
        <dbReference type="Proteomes" id="UP001515480"/>
    </source>
</evidence>
<dbReference type="SUPFAM" id="SSF50156">
    <property type="entry name" value="PDZ domain-like"/>
    <property type="match status" value="1"/>
</dbReference>
<dbReference type="AlphaFoldDB" id="A0AB34JRA2"/>
<keyword evidence="4" id="KW-1185">Reference proteome</keyword>
<dbReference type="Pfam" id="PF00481">
    <property type="entry name" value="PP2C"/>
    <property type="match status" value="1"/>
</dbReference>
<proteinExistence type="predicted"/>
<accession>A0AB34JRA2</accession>
<gene>
    <name evidence="3" type="ORF">AB1Y20_019000</name>
</gene>
<dbReference type="CDD" id="cd00143">
    <property type="entry name" value="PP2Cc"/>
    <property type="match status" value="1"/>
</dbReference>
<comment type="caution">
    <text evidence="3">The sequence shown here is derived from an EMBL/GenBank/DDBJ whole genome shotgun (WGS) entry which is preliminary data.</text>
</comment>
<feature type="compositionally biased region" description="Low complexity" evidence="1">
    <location>
        <begin position="103"/>
        <end position="114"/>
    </location>
</feature>
<evidence type="ECO:0000259" key="2">
    <source>
        <dbReference type="PROSITE" id="PS51746"/>
    </source>
</evidence>
<dbReference type="SMART" id="SM00331">
    <property type="entry name" value="PP2C_SIG"/>
    <property type="match status" value="1"/>
</dbReference>
<feature type="region of interest" description="Disordered" evidence="1">
    <location>
        <begin position="78"/>
        <end position="122"/>
    </location>
</feature>
<dbReference type="Gene3D" id="3.60.40.10">
    <property type="entry name" value="PPM-type phosphatase domain"/>
    <property type="match status" value="1"/>
</dbReference>
<organism evidence="3 4">
    <name type="scientific">Prymnesium parvum</name>
    <name type="common">Toxic golden alga</name>
    <dbReference type="NCBI Taxonomy" id="97485"/>
    <lineage>
        <taxon>Eukaryota</taxon>
        <taxon>Haptista</taxon>
        <taxon>Haptophyta</taxon>
        <taxon>Prymnesiophyceae</taxon>
        <taxon>Prymnesiales</taxon>
        <taxon>Prymnesiaceae</taxon>
        <taxon>Prymnesium</taxon>
    </lineage>
</organism>
<evidence type="ECO:0000256" key="1">
    <source>
        <dbReference type="SAM" id="MobiDB-lite"/>
    </source>
</evidence>
<name>A0AB34JRA2_PRYPA</name>